<proteinExistence type="predicted"/>
<comment type="caution">
    <text evidence="1">The sequence shown here is derived from an EMBL/GenBank/DDBJ whole genome shotgun (WGS) entry which is preliminary data.</text>
</comment>
<sequence length="152" mass="17398">MECGRNYPNSVDLVSSQKYIKSGLGRNHYKHGGPFDASHFDPQTNHSQCSSRLPIKTNHCEVSLNKVFNCLVEQWEHALGQQVDYSTTIYQDPVNHEPFYLSDASSLRVLGDRRPFEKRLKQRRGRKAQASHVIRHPSMYNVGNQEKMAAPT</sequence>
<accession>A0ABU6ZWI8</accession>
<name>A0ABU6ZWI8_9FABA</name>
<keyword evidence="2" id="KW-1185">Reference proteome</keyword>
<gene>
    <name evidence="1" type="ORF">PIB30_102571</name>
</gene>
<reference evidence="1 2" key="1">
    <citation type="journal article" date="2023" name="Plants (Basel)">
        <title>Bridging the Gap: Combining Genomics and Transcriptomics Approaches to Understand Stylosanthes scabra, an Orphan Legume from the Brazilian Caatinga.</title>
        <authorList>
            <person name="Ferreira-Neto J.R.C."/>
            <person name="da Silva M.D."/>
            <person name="Binneck E."/>
            <person name="de Melo N.F."/>
            <person name="da Silva R.H."/>
            <person name="de Melo A.L.T.M."/>
            <person name="Pandolfi V."/>
            <person name="Bustamante F.O."/>
            <person name="Brasileiro-Vidal A.C."/>
            <person name="Benko-Iseppon A.M."/>
        </authorList>
    </citation>
    <scope>NUCLEOTIDE SEQUENCE [LARGE SCALE GENOMIC DNA]</scope>
    <source>
        <tissue evidence="1">Leaves</tissue>
    </source>
</reference>
<evidence type="ECO:0000313" key="2">
    <source>
        <dbReference type="Proteomes" id="UP001341840"/>
    </source>
</evidence>
<organism evidence="1 2">
    <name type="scientific">Stylosanthes scabra</name>
    <dbReference type="NCBI Taxonomy" id="79078"/>
    <lineage>
        <taxon>Eukaryota</taxon>
        <taxon>Viridiplantae</taxon>
        <taxon>Streptophyta</taxon>
        <taxon>Embryophyta</taxon>
        <taxon>Tracheophyta</taxon>
        <taxon>Spermatophyta</taxon>
        <taxon>Magnoliopsida</taxon>
        <taxon>eudicotyledons</taxon>
        <taxon>Gunneridae</taxon>
        <taxon>Pentapetalae</taxon>
        <taxon>rosids</taxon>
        <taxon>fabids</taxon>
        <taxon>Fabales</taxon>
        <taxon>Fabaceae</taxon>
        <taxon>Papilionoideae</taxon>
        <taxon>50 kb inversion clade</taxon>
        <taxon>dalbergioids sensu lato</taxon>
        <taxon>Dalbergieae</taxon>
        <taxon>Pterocarpus clade</taxon>
        <taxon>Stylosanthes</taxon>
    </lineage>
</organism>
<feature type="non-terminal residue" evidence="1">
    <location>
        <position position="152"/>
    </location>
</feature>
<dbReference type="EMBL" id="JASCZI010275042">
    <property type="protein sequence ID" value="MED6226329.1"/>
    <property type="molecule type" value="Genomic_DNA"/>
</dbReference>
<evidence type="ECO:0000313" key="1">
    <source>
        <dbReference type="EMBL" id="MED6226329.1"/>
    </source>
</evidence>
<dbReference type="Proteomes" id="UP001341840">
    <property type="component" value="Unassembled WGS sequence"/>
</dbReference>
<protein>
    <submittedName>
        <fullName evidence="1">Uncharacterized protein</fullName>
    </submittedName>
</protein>